<sequence>MKIVFHPEFYRVYTADPAAEEGRMEAIISELKDYEIVEPGKAEKEDILLVHTERHYEWVRNETGVYDVAVLAAGGAILASEIAFEEPAFAAVRPPGHHASPNSAWGFCYFNNIAIAVRKLIIWGKIKSAAIVDFDLHFGDGTANTFRDNERVSYFHMKGGDVNGIAEFLESSEYDIVAASAGFDRAKEDWGGILDRGDYTEIGKILKEYSEYRCNGRRFAVLEGGYNHAVLGKNVKAFLRGLE</sequence>
<dbReference type="InterPro" id="IPR037138">
    <property type="entry name" value="His_deacetylse_dom_sf"/>
</dbReference>
<dbReference type="GO" id="GO:0016787">
    <property type="term" value="F:hydrolase activity"/>
    <property type="evidence" value="ECO:0007669"/>
    <property type="project" value="UniProtKB-KW"/>
</dbReference>
<protein>
    <submittedName>
        <fullName evidence="2">Acetylpolyamine aminohydrolase</fullName>
    </submittedName>
</protein>
<dbReference type="SUPFAM" id="SSF52768">
    <property type="entry name" value="Arginase/deacetylase"/>
    <property type="match status" value="1"/>
</dbReference>
<feature type="domain" description="Histone deacetylase" evidence="1">
    <location>
        <begin position="173"/>
        <end position="241"/>
    </location>
</feature>
<reference evidence="2 3" key="1">
    <citation type="journal article" date="2015" name="Appl. Environ. Microbiol.">
        <title>The Geoglobus acetivorans genome: Fe(III) reduction, acetate utilization, autotrophic growth, and degradation of aromatic compounds in a hyperthermophilic archaeon.</title>
        <authorList>
            <person name="Mardanov A.V."/>
            <person name="Slododkina G.B."/>
            <person name="Slobodkin A.I."/>
            <person name="Beletsky A.V."/>
            <person name="Gavrilov S.N."/>
            <person name="Kublanov I.V."/>
            <person name="Bonch-Osmolovskaya E.A."/>
            <person name="Skryabin K.G."/>
            <person name="Ravin N.V."/>
        </authorList>
    </citation>
    <scope>NUCLEOTIDE SEQUENCE [LARGE SCALE GENOMIC DNA]</scope>
    <source>
        <strain evidence="2 3">SBH6</strain>
    </source>
</reference>
<dbReference type="PANTHER" id="PTHR10625:SF10">
    <property type="entry name" value="HISTONE DEACETYLASE HDAC1"/>
    <property type="match status" value="1"/>
</dbReference>
<feature type="domain" description="Histone deacetylase" evidence="1">
    <location>
        <begin position="31"/>
        <end position="156"/>
    </location>
</feature>
<dbReference type="eggNOG" id="arCOG00327">
    <property type="taxonomic scope" value="Archaea"/>
</dbReference>
<dbReference type="EMBL" id="CP009552">
    <property type="protein sequence ID" value="AIY89295.1"/>
    <property type="molecule type" value="Genomic_DNA"/>
</dbReference>
<dbReference type="PANTHER" id="PTHR10625">
    <property type="entry name" value="HISTONE DEACETYLASE HDAC1-RELATED"/>
    <property type="match status" value="1"/>
</dbReference>
<dbReference type="PRINTS" id="PR01270">
    <property type="entry name" value="HDASUPER"/>
</dbReference>
<dbReference type="Gene3D" id="3.40.800.20">
    <property type="entry name" value="Histone deacetylase domain"/>
    <property type="match status" value="2"/>
</dbReference>
<dbReference type="InterPro" id="IPR000286">
    <property type="entry name" value="HDACs"/>
</dbReference>
<name>A0A0A7GBA4_GEOAI</name>
<dbReference type="GO" id="GO:0004407">
    <property type="term" value="F:histone deacetylase activity"/>
    <property type="evidence" value="ECO:0007669"/>
    <property type="project" value="TreeGrafter"/>
</dbReference>
<dbReference type="Proteomes" id="UP000030624">
    <property type="component" value="Chromosome"/>
</dbReference>
<dbReference type="KEGG" id="gac:GACE_0238"/>
<dbReference type="HOGENOM" id="CLU_007727_8_4_2"/>
<evidence type="ECO:0000259" key="1">
    <source>
        <dbReference type="Pfam" id="PF00850"/>
    </source>
</evidence>
<evidence type="ECO:0000313" key="3">
    <source>
        <dbReference type="Proteomes" id="UP000030624"/>
    </source>
</evidence>
<evidence type="ECO:0000313" key="2">
    <source>
        <dbReference type="EMBL" id="AIY89295.1"/>
    </source>
</evidence>
<dbReference type="InterPro" id="IPR023696">
    <property type="entry name" value="Ureohydrolase_dom_sf"/>
</dbReference>
<keyword evidence="2" id="KW-0378">Hydrolase</keyword>
<dbReference type="GO" id="GO:0040029">
    <property type="term" value="P:epigenetic regulation of gene expression"/>
    <property type="evidence" value="ECO:0007669"/>
    <property type="project" value="TreeGrafter"/>
</dbReference>
<dbReference type="STRING" id="565033.GACE_0238"/>
<dbReference type="Pfam" id="PF00850">
    <property type="entry name" value="Hist_deacetyl"/>
    <property type="match status" value="2"/>
</dbReference>
<organism evidence="2 3">
    <name type="scientific">Geoglobus acetivorans</name>
    <dbReference type="NCBI Taxonomy" id="565033"/>
    <lineage>
        <taxon>Archaea</taxon>
        <taxon>Methanobacteriati</taxon>
        <taxon>Methanobacteriota</taxon>
        <taxon>Archaeoglobi</taxon>
        <taxon>Archaeoglobales</taxon>
        <taxon>Archaeoglobaceae</taxon>
        <taxon>Geoglobus</taxon>
    </lineage>
</organism>
<proteinExistence type="predicted"/>
<dbReference type="GeneID" id="24796838"/>
<dbReference type="AlphaFoldDB" id="A0A0A7GBA4"/>
<gene>
    <name evidence="2" type="ORF">GACE_0238</name>
</gene>
<dbReference type="RefSeq" id="WP_048090505.1">
    <property type="nucleotide sequence ID" value="NZ_CP009552.1"/>
</dbReference>
<accession>A0A0A7GBA4</accession>
<dbReference type="InterPro" id="IPR023801">
    <property type="entry name" value="His_deacetylse_dom"/>
</dbReference>